<gene>
    <name evidence="2" type="ORF">PG996_005972</name>
</gene>
<dbReference type="Proteomes" id="UP001446871">
    <property type="component" value="Unassembled WGS sequence"/>
</dbReference>
<reference evidence="2 3" key="1">
    <citation type="submission" date="2023-01" db="EMBL/GenBank/DDBJ databases">
        <title>Analysis of 21 Apiospora genomes using comparative genomics revels a genus with tremendous synthesis potential of carbohydrate active enzymes and secondary metabolites.</title>
        <authorList>
            <person name="Sorensen T."/>
        </authorList>
    </citation>
    <scope>NUCLEOTIDE SEQUENCE [LARGE SCALE GENOMIC DNA]</scope>
    <source>
        <strain evidence="2 3">CBS 83171</strain>
    </source>
</reference>
<dbReference type="InterPro" id="IPR029062">
    <property type="entry name" value="Class_I_gatase-like"/>
</dbReference>
<dbReference type="PROSITE" id="PS51273">
    <property type="entry name" value="GATASE_TYPE_1"/>
    <property type="match status" value="1"/>
</dbReference>
<keyword evidence="3" id="KW-1185">Reference proteome</keyword>
<evidence type="ECO:0000259" key="1">
    <source>
        <dbReference type="Pfam" id="PF00117"/>
    </source>
</evidence>
<dbReference type="PANTHER" id="PTHR42695">
    <property type="entry name" value="GLUTAMINE AMIDOTRANSFERASE YLR126C-RELATED"/>
    <property type="match status" value="1"/>
</dbReference>
<accession>A0ABR1VMZ1</accession>
<evidence type="ECO:0000313" key="3">
    <source>
        <dbReference type="Proteomes" id="UP001446871"/>
    </source>
</evidence>
<name>A0ABR1VMZ1_9PEZI</name>
<dbReference type="PANTHER" id="PTHR42695:SF5">
    <property type="entry name" value="GLUTAMINE AMIDOTRANSFERASE YLR126C-RELATED"/>
    <property type="match status" value="1"/>
</dbReference>
<dbReference type="Gene3D" id="3.40.50.880">
    <property type="match status" value="1"/>
</dbReference>
<evidence type="ECO:0000313" key="2">
    <source>
        <dbReference type="EMBL" id="KAK8072624.1"/>
    </source>
</evidence>
<sequence length="259" mass="29052">MLYPSPFPEAEDAPLRIAVCLNSYRSRFLQAVEASYVRVLGRVAPDAELTFFESANKGEFPEPSQFDLIVMAGANVDPRASWDFVLEIHGFIRTIVAQYPDKKVVGICWGHQTISRVFGADILDMDVPEMGVTSINLTKQGRKFFPHAAATGVVRLQQHHRREVAAAPARFTPLAHGSQIFLNDNNTILTFQGHPEKDAQTALLRLHDTTQWYGDEKASARIEAQIAMGHDGDAIWKRIMRWVREPSRGLYAPKAPQRS</sequence>
<comment type="caution">
    <text evidence="2">The sequence shown here is derived from an EMBL/GenBank/DDBJ whole genome shotgun (WGS) entry which is preliminary data.</text>
</comment>
<dbReference type="InterPro" id="IPR017926">
    <property type="entry name" value="GATASE"/>
</dbReference>
<organism evidence="2 3">
    <name type="scientific">Apiospora saccharicola</name>
    <dbReference type="NCBI Taxonomy" id="335842"/>
    <lineage>
        <taxon>Eukaryota</taxon>
        <taxon>Fungi</taxon>
        <taxon>Dikarya</taxon>
        <taxon>Ascomycota</taxon>
        <taxon>Pezizomycotina</taxon>
        <taxon>Sordariomycetes</taxon>
        <taxon>Xylariomycetidae</taxon>
        <taxon>Amphisphaeriales</taxon>
        <taxon>Apiosporaceae</taxon>
        <taxon>Apiospora</taxon>
    </lineage>
</organism>
<dbReference type="InterPro" id="IPR044992">
    <property type="entry name" value="ChyE-like"/>
</dbReference>
<dbReference type="EMBL" id="JAQQWM010000003">
    <property type="protein sequence ID" value="KAK8072624.1"/>
    <property type="molecule type" value="Genomic_DNA"/>
</dbReference>
<keyword evidence="2" id="KW-0315">Glutamine amidotransferase</keyword>
<feature type="domain" description="Glutamine amidotransferase" evidence="1">
    <location>
        <begin position="63"/>
        <end position="200"/>
    </location>
</feature>
<protein>
    <submittedName>
        <fullName evidence="2">Copper/iron-regulated glutamine amidotransferase</fullName>
    </submittedName>
</protein>
<dbReference type="Pfam" id="PF00117">
    <property type="entry name" value="GATase"/>
    <property type="match status" value="1"/>
</dbReference>
<proteinExistence type="predicted"/>
<dbReference type="SUPFAM" id="SSF52317">
    <property type="entry name" value="Class I glutamine amidotransferase-like"/>
    <property type="match status" value="1"/>
</dbReference>